<reference evidence="2 3" key="1">
    <citation type="submission" date="2023-03" db="EMBL/GenBank/DDBJ databases">
        <title>High recombination rates correlate with genetic variation in Cardiocondyla obscurior ants.</title>
        <authorList>
            <person name="Errbii M."/>
        </authorList>
    </citation>
    <scope>NUCLEOTIDE SEQUENCE [LARGE SCALE GENOMIC DNA]</scope>
    <source>
        <strain evidence="2">Alpha-2009</strain>
        <tissue evidence="2">Whole body</tissue>
    </source>
</reference>
<organism evidence="2 3">
    <name type="scientific">Cardiocondyla obscurior</name>
    <dbReference type="NCBI Taxonomy" id="286306"/>
    <lineage>
        <taxon>Eukaryota</taxon>
        <taxon>Metazoa</taxon>
        <taxon>Ecdysozoa</taxon>
        <taxon>Arthropoda</taxon>
        <taxon>Hexapoda</taxon>
        <taxon>Insecta</taxon>
        <taxon>Pterygota</taxon>
        <taxon>Neoptera</taxon>
        <taxon>Endopterygota</taxon>
        <taxon>Hymenoptera</taxon>
        <taxon>Apocrita</taxon>
        <taxon>Aculeata</taxon>
        <taxon>Formicoidea</taxon>
        <taxon>Formicidae</taxon>
        <taxon>Myrmicinae</taxon>
        <taxon>Cardiocondyla</taxon>
    </lineage>
</organism>
<name>A0AAW2FVM9_9HYME</name>
<feature type="chain" id="PRO_5043867470" description="Secreted protein" evidence="1">
    <location>
        <begin position="18"/>
        <end position="99"/>
    </location>
</feature>
<feature type="signal peptide" evidence="1">
    <location>
        <begin position="1"/>
        <end position="17"/>
    </location>
</feature>
<evidence type="ECO:0000313" key="3">
    <source>
        <dbReference type="Proteomes" id="UP001430953"/>
    </source>
</evidence>
<dbReference type="Proteomes" id="UP001430953">
    <property type="component" value="Unassembled WGS sequence"/>
</dbReference>
<keyword evidence="1" id="KW-0732">Signal</keyword>
<gene>
    <name evidence="2" type="ORF">PUN28_008026</name>
</gene>
<accession>A0AAW2FVM9</accession>
<evidence type="ECO:0000313" key="2">
    <source>
        <dbReference type="EMBL" id="KAL0120054.1"/>
    </source>
</evidence>
<dbReference type="EMBL" id="JADYXP020000007">
    <property type="protein sequence ID" value="KAL0120054.1"/>
    <property type="molecule type" value="Genomic_DNA"/>
</dbReference>
<keyword evidence="3" id="KW-1185">Reference proteome</keyword>
<proteinExistence type="predicted"/>
<sequence length="99" mass="11277">MCPVFLFFFFFFSLFQNKETPSFGCARGSPARGRGWKIRSHRAKAPDRSSVGLAREREASLGLSRKNAKHRHIPARRVFANKESRMICERDAGEEATMA</sequence>
<evidence type="ECO:0000256" key="1">
    <source>
        <dbReference type="SAM" id="SignalP"/>
    </source>
</evidence>
<evidence type="ECO:0008006" key="4">
    <source>
        <dbReference type="Google" id="ProtNLM"/>
    </source>
</evidence>
<comment type="caution">
    <text evidence="2">The sequence shown here is derived from an EMBL/GenBank/DDBJ whole genome shotgun (WGS) entry which is preliminary data.</text>
</comment>
<protein>
    <recommendedName>
        <fullName evidence="4">Secreted protein</fullName>
    </recommendedName>
</protein>
<dbReference type="AlphaFoldDB" id="A0AAW2FVM9"/>